<dbReference type="KEGG" id="rix:RO1_36650"/>
<keyword evidence="1" id="KW-1133">Transmembrane helix</keyword>
<proteinExistence type="predicted"/>
<name>D4L2S3_9FIRM</name>
<gene>
    <name evidence="2" type="ORF">RO1_36650</name>
</gene>
<accession>D4L2S3</accession>
<dbReference type="AlphaFoldDB" id="D4L2S3"/>
<sequence length="36" mass="4159">MEALFFYAVFSFFSCIYIGNVSVKPAFFCICFISDM</sequence>
<reference evidence="2 3" key="2">
    <citation type="submission" date="2010-03" db="EMBL/GenBank/DDBJ databases">
        <authorList>
            <person name="Pajon A."/>
        </authorList>
    </citation>
    <scope>NUCLEOTIDE SEQUENCE [LARGE SCALE GENOMIC DNA]</scope>
    <source>
        <strain evidence="2 3">XB6B4</strain>
    </source>
</reference>
<protein>
    <submittedName>
        <fullName evidence="2">Uncharacterized protein</fullName>
    </submittedName>
</protein>
<dbReference type="EMBL" id="FP929050">
    <property type="protein sequence ID" value="CBL13913.1"/>
    <property type="molecule type" value="Genomic_DNA"/>
</dbReference>
<reference evidence="2 3" key="1">
    <citation type="submission" date="2010-03" db="EMBL/GenBank/DDBJ databases">
        <title>The genome sequence of Roseburia intestinalis XB6B4.</title>
        <authorList>
            <consortium name="metaHIT consortium -- http://www.metahit.eu/"/>
            <person name="Pajon A."/>
            <person name="Turner K."/>
            <person name="Parkhill J."/>
            <person name="Bernalier A."/>
        </authorList>
    </citation>
    <scope>NUCLEOTIDE SEQUENCE [LARGE SCALE GENOMIC DNA]</scope>
    <source>
        <strain evidence="2 3">XB6B4</strain>
    </source>
</reference>
<feature type="transmembrane region" description="Helical" evidence="1">
    <location>
        <begin position="6"/>
        <end position="33"/>
    </location>
</feature>
<keyword evidence="1" id="KW-0812">Transmembrane</keyword>
<dbReference type="HOGENOM" id="CLU_3358233_0_0_9"/>
<dbReference type="Proteomes" id="UP000008953">
    <property type="component" value="Chromosome"/>
</dbReference>
<keyword evidence="1" id="KW-0472">Membrane</keyword>
<evidence type="ECO:0000313" key="3">
    <source>
        <dbReference type="Proteomes" id="UP000008953"/>
    </source>
</evidence>
<evidence type="ECO:0000313" key="2">
    <source>
        <dbReference type="EMBL" id="CBL13913.1"/>
    </source>
</evidence>
<organism evidence="2 3">
    <name type="scientific">Roseburia intestinalis XB6B4</name>
    <dbReference type="NCBI Taxonomy" id="718255"/>
    <lineage>
        <taxon>Bacteria</taxon>
        <taxon>Bacillati</taxon>
        <taxon>Bacillota</taxon>
        <taxon>Clostridia</taxon>
        <taxon>Lachnospirales</taxon>
        <taxon>Lachnospiraceae</taxon>
        <taxon>Roseburia</taxon>
    </lineage>
</organism>
<evidence type="ECO:0000256" key="1">
    <source>
        <dbReference type="SAM" id="Phobius"/>
    </source>
</evidence>